<gene>
    <name evidence="12" type="ORF">C7M84_006594</name>
</gene>
<dbReference type="InterPro" id="IPR001314">
    <property type="entry name" value="Peptidase_S1A"/>
</dbReference>
<name>A0A3R7N1Q9_PENVA</name>
<evidence type="ECO:0000256" key="4">
    <source>
        <dbReference type="ARBA" id="ARBA00022801"/>
    </source>
</evidence>
<keyword evidence="4 10" id="KW-0378">Hydrolase</keyword>
<dbReference type="GO" id="GO:0004252">
    <property type="term" value="F:serine-type endopeptidase activity"/>
    <property type="evidence" value="ECO:0007669"/>
    <property type="project" value="InterPro"/>
</dbReference>
<evidence type="ECO:0000256" key="8">
    <source>
        <dbReference type="ARBA" id="ARBA00052079"/>
    </source>
</evidence>
<dbReference type="SMART" id="SM00020">
    <property type="entry name" value="Tryp_SPc"/>
    <property type="match status" value="1"/>
</dbReference>
<dbReference type="PROSITE" id="PS00134">
    <property type="entry name" value="TRYPSIN_HIS"/>
    <property type="match status" value="1"/>
</dbReference>
<evidence type="ECO:0000256" key="5">
    <source>
        <dbReference type="ARBA" id="ARBA00022820"/>
    </source>
</evidence>
<evidence type="ECO:0000256" key="7">
    <source>
        <dbReference type="ARBA" id="ARBA00023157"/>
    </source>
</evidence>
<keyword evidence="6 10" id="KW-0720">Serine protease</keyword>
<keyword evidence="3" id="KW-0732">Signal</keyword>
<protein>
    <recommendedName>
        <fullName evidence="9">limulus clotting factor C</fullName>
        <ecNumber evidence="9">3.4.21.84</ecNumber>
    </recommendedName>
</protein>
<proteinExistence type="predicted"/>
<dbReference type="EC" id="3.4.21.84" evidence="9"/>
<dbReference type="InterPro" id="IPR043504">
    <property type="entry name" value="Peptidase_S1_PA_chymotrypsin"/>
</dbReference>
<evidence type="ECO:0000313" key="12">
    <source>
        <dbReference type="EMBL" id="ROT74894.1"/>
    </source>
</evidence>
<dbReference type="InterPro" id="IPR018114">
    <property type="entry name" value="TRYPSIN_HIS"/>
</dbReference>
<dbReference type="SUPFAM" id="SSF50494">
    <property type="entry name" value="Trypsin-like serine proteases"/>
    <property type="match status" value="1"/>
</dbReference>
<evidence type="ECO:0000256" key="2">
    <source>
        <dbReference type="ARBA" id="ARBA00022670"/>
    </source>
</evidence>
<dbReference type="Gene3D" id="2.40.10.10">
    <property type="entry name" value="Trypsin-like serine proteases"/>
    <property type="match status" value="1"/>
</dbReference>
<dbReference type="Pfam" id="PF00089">
    <property type="entry name" value="Trypsin"/>
    <property type="match status" value="1"/>
</dbReference>
<accession>A0A3R7N1Q9</accession>
<dbReference type="InterPro" id="IPR033116">
    <property type="entry name" value="TRYPSIN_SER"/>
</dbReference>
<keyword evidence="7" id="KW-1015">Disulfide bond</keyword>
<comment type="caution">
    <text evidence="12">The sequence shown here is derived from an EMBL/GenBank/DDBJ whole genome shotgun (WGS) entry which is preliminary data.</text>
</comment>
<reference evidence="12 13" key="2">
    <citation type="submission" date="2019-01" db="EMBL/GenBank/DDBJ databases">
        <title>The decoding of complex shrimp genome reveals the adaptation for benthos swimmer, frequently molting mechanism and breeding impact on genome.</title>
        <authorList>
            <person name="Sun Y."/>
            <person name="Gao Y."/>
            <person name="Yu Y."/>
        </authorList>
    </citation>
    <scope>NUCLEOTIDE SEQUENCE [LARGE SCALE GENOMIC DNA]</scope>
    <source>
        <tissue evidence="12">Muscle</tissue>
    </source>
</reference>
<dbReference type="InterPro" id="IPR001254">
    <property type="entry name" value="Trypsin_dom"/>
</dbReference>
<keyword evidence="2 10" id="KW-0645">Protease</keyword>
<feature type="domain" description="Peptidase S1" evidence="11">
    <location>
        <begin position="37"/>
        <end position="279"/>
    </location>
</feature>
<evidence type="ECO:0000256" key="3">
    <source>
        <dbReference type="ARBA" id="ARBA00022729"/>
    </source>
</evidence>
<evidence type="ECO:0000256" key="10">
    <source>
        <dbReference type="RuleBase" id="RU363034"/>
    </source>
</evidence>
<dbReference type="FunFam" id="2.40.10.10:FF:000120">
    <property type="entry name" value="Putative serine protease"/>
    <property type="match status" value="1"/>
</dbReference>
<evidence type="ECO:0000259" key="11">
    <source>
        <dbReference type="PROSITE" id="PS50240"/>
    </source>
</evidence>
<dbReference type="PANTHER" id="PTHR24252">
    <property type="entry name" value="ACROSIN-RELATED"/>
    <property type="match status" value="1"/>
</dbReference>
<dbReference type="STRING" id="6689.A0A3R7N1Q9"/>
<dbReference type="Proteomes" id="UP000283509">
    <property type="component" value="Unassembled WGS sequence"/>
</dbReference>
<evidence type="ECO:0000256" key="1">
    <source>
        <dbReference type="ARBA" id="ARBA00022659"/>
    </source>
</evidence>
<evidence type="ECO:0000313" key="13">
    <source>
        <dbReference type="Proteomes" id="UP000283509"/>
    </source>
</evidence>
<dbReference type="PRINTS" id="PR00722">
    <property type="entry name" value="CHYMOTRYPSIN"/>
</dbReference>
<reference evidence="12 13" key="1">
    <citation type="submission" date="2018-04" db="EMBL/GenBank/DDBJ databases">
        <authorList>
            <person name="Zhang X."/>
            <person name="Yuan J."/>
            <person name="Li F."/>
            <person name="Xiang J."/>
        </authorList>
    </citation>
    <scope>NUCLEOTIDE SEQUENCE [LARGE SCALE GENOMIC DNA]</scope>
    <source>
        <tissue evidence="12">Muscle</tissue>
    </source>
</reference>
<dbReference type="PROSITE" id="PS00135">
    <property type="entry name" value="TRYPSIN_SER"/>
    <property type="match status" value="1"/>
</dbReference>
<dbReference type="GO" id="GO:0006508">
    <property type="term" value="P:proteolysis"/>
    <property type="evidence" value="ECO:0007669"/>
    <property type="project" value="UniProtKB-KW"/>
</dbReference>
<dbReference type="PROSITE" id="PS50240">
    <property type="entry name" value="TRYPSIN_DOM"/>
    <property type="match status" value="1"/>
</dbReference>
<dbReference type="CDD" id="cd00190">
    <property type="entry name" value="Tryp_SPc"/>
    <property type="match status" value="1"/>
</dbReference>
<keyword evidence="5" id="KW-0353">Hemolymph clotting</keyword>
<comment type="catalytic activity">
    <reaction evidence="8">
        <text>Selective cleavage of 103-Arg-|-Ser-104 and 124-Ile-|-Ile-125 bonds in Limulus clotting factor B to form activated factor B. Cleavage of -Pro-Arg-|-Xaa- bonds in synthetic substrates.</text>
        <dbReference type="EC" id="3.4.21.84"/>
    </reaction>
</comment>
<dbReference type="AlphaFoldDB" id="A0A3R7N1Q9"/>
<keyword evidence="13" id="KW-1185">Reference proteome</keyword>
<dbReference type="EMBL" id="QCYY01001837">
    <property type="protein sequence ID" value="ROT74894.1"/>
    <property type="molecule type" value="Genomic_DNA"/>
</dbReference>
<evidence type="ECO:0000256" key="6">
    <source>
        <dbReference type="ARBA" id="ARBA00022825"/>
    </source>
</evidence>
<keyword evidence="1" id="KW-0768">Sushi</keyword>
<organism evidence="12 13">
    <name type="scientific">Penaeus vannamei</name>
    <name type="common">Whiteleg shrimp</name>
    <name type="synonym">Litopenaeus vannamei</name>
    <dbReference type="NCBI Taxonomy" id="6689"/>
    <lineage>
        <taxon>Eukaryota</taxon>
        <taxon>Metazoa</taxon>
        <taxon>Ecdysozoa</taxon>
        <taxon>Arthropoda</taxon>
        <taxon>Crustacea</taxon>
        <taxon>Multicrustacea</taxon>
        <taxon>Malacostraca</taxon>
        <taxon>Eumalacostraca</taxon>
        <taxon>Eucarida</taxon>
        <taxon>Decapoda</taxon>
        <taxon>Dendrobranchiata</taxon>
        <taxon>Penaeoidea</taxon>
        <taxon>Penaeidae</taxon>
        <taxon>Penaeus</taxon>
    </lineage>
</organism>
<dbReference type="OrthoDB" id="425190at2759"/>
<dbReference type="InterPro" id="IPR009003">
    <property type="entry name" value="Peptidase_S1_PA"/>
</dbReference>
<dbReference type="PANTHER" id="PTHR24252:SF7">
    <property type="entry name" value="HYALIN"/>
    <property type="match status" value="1"/>
</dbReference>
<evidence type="ECO:0000256" key="9">
    <source>
        <dbReference type="ARBA" id="ARBA00066707"/>
    </source>
</evidence>
<dbReference type="GO" id="GO:0042381">
    <property type="term" value="P:hemolymph coagulation"/>
    <property type="evidence" value="ECO:0007669"/>
    <property type="project" value="UniProtKB-KW"/>
</dbReference>
<sequence>MPRLLPAAGASPSARRRQLPQATHLQAECGRPSIPRVIGGEEIAVGSWPWLAAVGTLQGQSFVSSCGGTLITRRHVLTASHCFDDPRFVDPTVVRLGEHDLTSRTDNARPQDFRIAGRRSPGYNRRSHENDFEILILDANVAFNEVIRPACLPFDLRNNDFRNTDLTVIGWGRTSTTSLRTSSVPMQADVPVVDTASCSRAYQRVESKPVVDQRHLCAGKGTTDSCGGDSGGPLNYLGRDGRYYVVGVVSFAVDCARPEFPGVYTRVTSYLDWLLPVLEST</sequence>